<proteinExistence type="predicted"/>
<gene>
    <name evidence="2" type="ORF">BN424_3277</name>
</gene>
<reference evidence="3" key="1">
    <citation type="journal article" date="2013" name="Genome Announc.">
        <title>Complete Chromosome Sequence of Carnobacterium maltaromaticum LMA 28.</title>
        <authorList>
            <person name="Cailliez-Grimal C."/>
            <person name="Chaillou S."/>
            <person name="Anba-Mondoloni J."/>
            <person name="Loux V."/>
            <person name="Afzal M.I."/>
            <person name="Rahman A."/>
            <person name="Kergourlay G."/>
            <person name="Champomier-Verges M.C."/>
            <person name="Zagorec M."/>
            <person name="Dalgaard P."/>
            <person name="Leisner J.J."/>
            <person name="Prevost H."/>
            <person name="Revol-Junelles A.M."/>
            <person name="Borges F."/>
        </authorList>
    </citation>
    <scope>NUCLEOTIDE SEQUENCE</scope>
    <source>
        <strain evidence="3">LMA28</strain>
    </source>
</reference>
<dbReference type="RefSeq" id="WP_015077671.1">
    <property type="nucleotide sequence ID" value="NC_019425.2"/>
</dbReference>
<dbReference type="Proteomes" id="UP000000212">
    <property type="component" value="Chromosome"/>
</dbReference>
<feature type="domain" description="Tail spike" evidence="1">
    <location>
        <begin position="104"/>
        <end position="370"/>
    </location>
</feature>
<dbReference type="NCBIfam" id="TIGR01665">
    <property type="entry name" value="put_anti_recept"/>
    <property type="match status" value="1"/>
</dbReference>
<accession>K8ELC2</accession>
<dbReference type="STRING" id="1234679.BN424_3277"/>
<dbReference type="HOGENOM" id="CLU_028587_0_0_9"/>
<dbReference type="Pfam" id="PF06605">
    <property type="entry name" value="Prophage_tail"/>
    <property type="match status" value="1"/>
</dbReference>
<dbReference type="InterPro" id="IPR010572">
    <property type="entry name" value="Tail_dom"/>
</dbReference>
<dbReference type="EMBL" id="HE999757">
    <property type="protein sequence ID" value="CCO12698.2"/>
    <property type="molecule type" value="Genomic_DNA"/>
</dbReference>
<name>K8ELC2_CARML</name>
<dbReference type="InterPro" id="IPR007119">
    <property type="entry name" value="Phage_tail_spike_N"/>
</dbReference>
<dbReference type="eggNOG" id="COG4926">
    <property type="taxonomic scope" value="Bacteria"/>
</dbReference>
<dbReference type="AlphaFoldDB" id="K8ELC2"/>
<protein>
    <submittedName>
        <fullName evidence="2">Phage minor structural, N-terminal region domain protein</fullName>
    </submittedName>
</protein>
<organism evidence="2 3">
    <name type="scientific">Carnobacterium maltaromaticum LMA28</name>
    <dbReference type="NCBI Taxonomy" id="1234679"/>
    <lineage>
        <taxon>Bacteria</taxon>
        <taxon>Bacillati</taxon>
        <taxon>Bacillota</taxon>
        <taxon>Bacilli</taxon>
        <taxon>Lactobacillales</taxon>
        <taxon>Carnobacteriaceae</taxon>
        <taxon>Carnobacterium</taxon>
    </lineage>
</organism>
<sequence>MYKVTIINDGVEAVIHNPNVNNLKTSIGSFALGINVICSFDFTINMNNPGYSLIHPRKTLIKVYNTIQKKFSFEGYVLVQNYKMSDEGLYTTSYTCVDEKNFLKNSMQRHNEIHNTTPKEMLRIMLDVHNKQVEEDKRFVLGEVTVTNPTDNVYRYLTQDQNTWDAIFDKLIDRLGGELQIRKVNGVRYLDWLTEVGEVKETEIRVSKNLMNAEKEINTIDTYTRLIPLGARVESDDPNTTDASEQRITIASANNGKDYIDDLEAQKRFGIIEAYIIFDDVNQPSILKSKGEAEIHSNSLVRSSNTITALDLSTIGKDIDSFEVGNYYPLVNPAISNELIRVIEKRGNINEPHKASLTIGDKAIRASQFQAEANQSRQLITKLKESQTRQVQRLSVISNNLNNLQTMTETEIAEIRQKIANLNIGSIENELNQILDLIAAINIRLGSIENNLVWMPVELGDKVTNSSVFISKKNGTVYFKGAATFPAATSPIELTDLFGFRPSENRILEPRLIGQGADRAQLTIRTNNKIYLEFSTAASKRYSFDSVVYSL</sequence>
<evidence type="ECO:0000259" key="1">
    <source>
        <dbReference type="Pfam" id="PF06605"/>
    </source>
</evidence>
<dbReference type="OrthoDB" id="5056238at2"/>
<evidence type="ECO:0000313" key="2">
    <source>
        <dbReference type="EMBL" id="CCO12698.2"/>
    </source>
</evidence>
<dbReference type="KEGG" id="cml:BN424_3277"/>
<keyword evidence="3" id="KW-1185">Reference proteome</keyword>
<evidence type="ECO:0000313" key="3">
    <source>
        <dbReference type="Proteomes" id="UP000000212"/>
    </source>
</evidence>